<evidence type="ECO:0000313" key="3">
    <source>
        <dbReference type="EMBL" id="KAH8101972.1"/>
    </source>
</evidence>
<keyword evidence="4" id="KW-1185">Reference proteome</keyword>
<feature type="transmembrane region" description="Helical" evidence="1">
    <location>
        <begin position="20"/>
        <end position="41"/>
    </location>
</feature>
<dbReference type="OrthoDB" id="2637653at2759"/>
<evidence type="ECO:0000313" key="4">
    <source>
        <dbReference type="Proteomes" id="UP000813824"/>
    </source>
</evidence>
<protein>
    <recommendedName>
        <fullName evidence="2">DUF6533 domain-containing protein</fullName>
    </recommendedName>
</protein>
<keyword evidence="1" id="KW-0472">Membrane</keyword>
<feature type="transmembrane region" description="Helical" evidence="1">
    <location>
        <begin position="128"/>
        <end position="157"/>
    </location>
</feature>
<organism evidence="3 4">
    <name type="scientific">Cristinia sonorae</name>
    <dbReference type="NCBI Taxonomy" id="1940300"/>
    <lineage>
        <taxon>Eukaryota</taxon>
        <taxon>Fungi</taxon>
        <taxon>Dikarya</taxon>
        <taxon>Basidiomycota</taxon>
        <taxon>Agaricomycotina</taxon>
        <taxon>Agaricomycetes</taxon>
        <taxon>Agaricomycetidae</taxon>
        <taxon>Agaricales</taxon>
        <taxon>Pleurotineae</taxon>
        <taxon>Stephanosporaceae</taxon>
        <taxon>Cristinia</taxon>
    </lineage>
</organism>
<name>A0A8K0XRM3_9AGAR</name>
<feature type="transmembrane region" description="Helical" evidence="1">
    <location>
        <begin position="62"/>
        <end position="84"/>
    </location>
</feature>
<feature type="domain" description="DUF6533" evidence="2">
    <location>
        <begin position="26"/>
        <end position="70"/>
    </location>
</feature>
<dbReference type="AlphaFoldDB" id="A0A8K0XRM3"/>
<evidence type="ECO:0000256" key="1">
    <source>
        <dbReference type="SAM" id="Phobius"/>
    </source>
</evidence>
<gene>
    <name evidence="3" type="ORF">BXZ70DRAFT_87784</name>
</gene>
<keyword evidence="1" id="KW-0812">Transmembrane</keyword>
<keyword evidence="1" id="KW-1133">Transmembrane helix</keyword>
<dbReference type="EMBL" id="JAEVFJ010000011">
    <property type="protein sequence ID" value="KAH8101972.1"/>
    <property type="molecule type" value="Genomic_DNA"/>
</dbReference>
<feature type="transmembrane region" description="Helical" evidence="1">
    <location>
        <begin position="96"/>
        <end position="121"/>
    </location>
</feature>
<reference evidence="3" key="1">
    <citation type="journal article" date="2021" name="New Phytol.">
        <title>Evolutionary innovations through gain and loss of genes in the ectomycorrhizal Boletales.</title>
        <authorList>
            <person name="Wu G."/>
            <person name="Miyauchi S."/>
            <person name="Morin E."/>
            <person name="Kuo A."/>
            <person name="Drula E."/>
            <person name="Varga T."/>
            <person name="Kohler A."/>
            <person name="Feng B."/>
            <person name="Cao Y."/>
            <person name="Lipzen A."/>
            <person name="Daum C."/>
            <person name="Hundley H."/>
            <person name="Pangilinan J."/>
            <person name="Johnson J."/>
            <person name="Barry K."/>
            <person name="LaButti K."/>
            <person name="Ng V."/>
            <person name="Ahrendt S."/>
            <person name="Min B."/>
            <person name="Choi I.G."/>
            <person name="Park H."/>
            <person name="Plett J.M."/>
            <person name="Magnuson J."/>
            <person name="Spatafora J.W."/>
            <person name="Nagy L.G."/>
            <person name="Henrissat B."/>
            <person name="Grigoriev I.V."/>
            <person name="Yang Z.L."/>
            <person name="Xu J."/>
            <person name="Martin F.M."/>
        </authorList>
    </citation>
    <scope>NUCLEOTIDE SEQUENCE</scope>
    <source>
        <strain evidence="3">KKN 215</strain>
    </source>
</reference>
<dbReference type="InterPro" id="IPR045340">
    <property type="entry name" value="DUF6533"/>
</dbReference>
<proteinExistence type="predicted"/>
<feature type="transmembrane region" description="Helical" evidence="1">
    <location>
        <begin position="214"/>
        <end position="231"/>
    </location>
</feature>
<accession>A0A8K0XRM3</accession>
<feature type="transmembrane region" description="Helical" evidence="1">
    <location>
        <begin position="169"/>
        <end position="193"/>
    </location>
</feature>
<evidence type="ECO:0000259" key="2">
    <source>
        <dbReference type="Pfam" id="PF20151"/>
    </source>
</evidence>
<comment type="caution">
    <text evidence="3">The sequence shown here is derived from an EMBL/GenBank/DDBJ whole genome shotgun (WGS) entry which is preliminary data.</text>
</comment>
<sequence>MSNKLLFSLDHGAPIREAELAVSRASVAALAFSLWDALIYLSAEIEIIWSGKTSLWVRLTYAYMRYVPVLTLAALVSIITSVSSKVKFTPIECQTWQIFQAVVMLSLMWVVDAILIIRLYALYRRSKLILWMGIVVFVLEMSILIYGSTATIMGMIVTPGCLVVWAPPTFWACWISPLSFQTIIIVFMAINFFRTTTRQRRGHVLLRTVFRDGSWAYVLIFFITISSSFFYSGAGGRVAGTPYAWAMALYSFAGCHLQMNLHKNGGKNDPEDNEVVYPPLTSLIEMSVLEEQPPSRSQEAVASMLYGLP</sequence>
<dbReference type="Pfam" id="PF20151">
    <property type="entry name" value="DUF6533"/>
    <property type="match status" value="1"/>
</dbReference>
<dbReference type="Proteomes" id="UP000813824">
    <property type="component" value="Unassembled WGS sequence"/>
</dbReference>